<gene>
    <name evidence="1" type="ORF">D5R95_05095</name>
</gene>
<dbReference type="EMBL" id="QZAB01000324">
    <property type="protein sequence ID" value="RQD85246.1"/>
    <property type="molecule type" value="Genomic_DNA"/>
</dbReference>
<organism evidence="1 2">
    <name type="scientific">Methanosalsum natronophilum</name>
    <dbReference type="NCBI Taxonomy" id="768733"/>
    <lineage>
        <taxon>Archaea</taxon>
        <taxon>Methanobacteriati</taxon>
        <taxon>Methanobacteriota</taxon>
        <taxon>Stenosarchaea group</taxon>
        <taxon>Methanomicrobia</taxon>
        <taxon>Methanosarcinales</taxon>
        <taxon>Methanosarcinaceae</taxon>
        <taxon>Methanosalsum</taxon>
    </lineage>
</organism>
<reference evidence="1 2" key="1">
    <citation type="submission" date="2018-08" db="EMBL/GenBank/DDBJ databases">
        <title>The metabolism and importance of syntrophic acetate oxidation coupled to methane or sulfide production in haloalkaline environments.</title>
        <authorList>
            <person name="Timmers P.H.A."/>
            <person name="Vavourakis C.D."/>
            <person name="Sorokin D.Y."/>
            <person name="Sinninghe Damste J.S."/>
            <person name="Muyzer G."/>
            <person name="Stams A.J.M."/>
            <person name="Plugge C.M."/>
        </authorList>
    </citation>
    <scope>NUCLEOTIDE SEQUENCE [LARGE SCALE GENOMIC DNA]</scope>
    <source>
        <strain evidence="1">MSAO_Arc3</strain>
    </source>
</reference>
<evidence type="ECO:0000313" key="2">
    <source>
        <dbReference type="Proteomes" id="UP000284763"/>
    </source>
</evidence>
<comment type="caution">
    <text evidence="1">The sequence shown here is derived from an EMBL/GenBank/DDBJ whole genome shotgun (WGS) entry which is preliminary data.</text>
</comment>
<dbReference type="GO" id="GO:0046917">
    <property type="term" value="F:triphosphoribosyl-dephospho-CoA synthase activity"/>
    <property type="evidence" value="ECO:0007669"/>
    <property type="project" value="InterPro"/>
</dbReference>
<proteinExistence type="predicted"/>
<dbReference type="PANTHER" id="PTHR42280">
    <property type="entry name" value="CITG FAMILY PROTEIN"/>
    <property type="match status" value="1"/>
</dbReference>
<dbReference type="Pfam" id="PF01874">
    <property type="entry name" value="CitG"/>
    <property type="match status" value="1"/>
</dbReference>
<dbReference type="PANTHER" id="PTHR42280:SF1">
    <property type="entry name" value="CITG FAMILY PROTEIN"/>
    <property type="match status" value="1"/>
</dbReference>
<dbReference type="GO" id="GO:0005524">
    <property type="term" value="F:ATP binding"/>
    <property type="evidence" value="ECO:0007669"/>
    <property type="project" value="InterPro"/>
</dbReference>
<dbReference type="Proteomes" id="UP000284763">
    <property type="component" value="Unassembled WGS sequence"/>
</dbReference>
<dbReference type="InterPro" id="IPR002736">
    <property type="entry name" value="CitG"/>
</dbReference>
<evidence type="ECO:0000313" key="1">
    <source>
        <dbReference type="EMBL" id="RQD85246.1"/>
    </source>
</evidence>
<sequence>MFNLCTYNKGLGESIYSGVLESLKWQRGGNTHFGAYVLLVPLAAAIIKMVDKEKEFTLQQLLSCASHTVENTDIVDSINFYNAFNYGNVRVKSVNEFDLKNSESIDQIKNSKLTLFDLMQMSKNRDLLANEWVNGFKRCGYASNLICESFIHPMNILKEKEKNINYSIIYTFLKLLSEYNDTFITIKHNAKVSENVSIKARYLVQKIDDKKQPISSIIPELNKFDQELLEQRINPGSTADIIVAGLFISLFGGLRF</sequence>
<protein>
    <submittedName>
        <fullName evidence="1">Fumarate hydratase</fullName>
    </submittedName>
</protein>
<dbReference type="AlphaFoldDB" id="A0A3R7VU38"/>
<dbReference type="Gene3D" id="1.10.4200.10">
    <property type="entry name" value="Triphosphoribosyl-dephospho-CoA protein"/>
    <property type="match status" value="1"/>
</dbReference>
<accession>A0A3R7VU38</accession>
<name>A0A3R7VU38_9EURY</name>